<feature type="binding site" description="axial binding residue" evidence="5">
    <location>
        <position position="109"/>
    </location>
    <ligand>
        <name>heme b</name>
        <dbReference type="ChEBI" id="CHEBI:60344"/>
    </ligand>
    <ligandPart>
        <name>Fe</name>
        <dbReference type="ChEBI" id="CHEBI:18248"/>
    </ligandPart>
</feature>
<dbReference type="InterPro" id="IPR010255">
    <property type="entry name" value="Haem_peroxidase_sf"/>
</dbReference>
<dbReference type="PRINTS" id="PR00457">
    <property type="entry name" value="ANPEROXIDASE"/>
</dbReference>
<evidence type="ECO:0000313" key="6">
    <source>
        <dbReference type="EMBL" id="KAB7507859.1"/>
    </source>
</evidence>
<protein>
    <submittedName>
        <fullName evidence="6">Chorion peroxidase</fullName>
    </submittedName>
</protein>
<keyword evidence="3 6" id="KW-0560">Oxidoreductase</keyword>
<comment type="subcellular location">
    <subcellularLocation>
        <location evidence="1">Secreted</location>
    </subcellularLocation>
</comment>
<evidence type="ECO:0000256" key="1">
    <source>
        <dbReference type="ARBA" id="ARBA00004613"/>
    </source>
</evidence>
<sequence length="180" mass="20722">DTRVNEQPQLSIIQTMWVRQHNRVAGKLRGLNPSWNNDDEKLYQETRRIIVAEIQHIVYKEWLPIILGTHTMDFYGLEPKSSGYFNGYSTSRDATIINEFSAAAFRFGHTLVQGDLELHSIYGKAGSVVLSENFDNPALIFSVITFEQLLRGLFKQPMQNFDKCVVDDLTNKLFKVRNHS</sequence>
<organism evidence="6 7">
    <name type="scientific">Armadillidium nasatum</name>
    <dbReference type="NCBI Taxonomy" id="96803"/>
    <lineage>
        <taxon>Eukaryota</taxon>
        <taxon>Metazoa</taxon>
        <taxon>Ecdysozoa</taxon>
        <taxon>Arthropoda</taxon>
        <taxon>Crustacea</taxon>
        <taxon>Multicrustacea</taxon>
        <taxon>Malacostraca</taxon>
        <taxon>Eumalacostraca</taxon>
        <taxon>Peracarida</taxon>
        <taxon>Isopoda</taxon>
        <taxon>Oniscidea</taxon>
        <taxon>Crinocheta</taxon>
        <taxon>Armadillidiidae</taxon>
        <taxon>Armadillidium</taxon>
    </lineage>
</organism>
<keyword evidence="3 6" id="KW-0575">Peroxidase</keyword>
<reference evidence="6 7" key="1">
    <citation type="journal article" date="2019" name="PLoS Biol.">
        <title>Sex chromosomes control vertical transmission of feminizing Wolbachia symbionts in an isopod.</title>
        <authorList>
            <person name="Becking T."/>
            <person name="Chebbi M.A."/>
            <person name="Giraud I."/>
            <person name="Moumen B."/>
            <person name="Laverre T."/>
            <person name="Caubet Y."/>
            <person name="Peccoud J."/>
            <person name="Gilbert C."/>
            <person name="Cordaux R."/>
        </authorList>
    </citation>
    <scope>NUCLEOTIDE SEQUENCE [LARGE SCALE GENOMIC DNA]</scope>
    <source>
        <strain evidence="6">ANa2</strain>
        <tissue evidence="6">Whole body excluding digestive tract and cuticle</tissue>
    </source>
</reference>
<accession>A0A5N5TNX5</accession>
<dbReference type="PROSITE" id="PS50292">
    <property type="entry name" value="PEROXIDASE_3"/>
    <property type="match status" value="1"/>
</dbReference>
<keyword evidence="2" id="KW-0964">Secreted</keyword>
<evidence type="ECO:0000256" key="2">
    <source>
        <dbReference type="ARBA" id="ARBA00022525"/>
    </source>
</evidence>
<dbReference type="Gene3D" id="1.10.640.10">
    <property type="entry name" value="Haem peroxidase domain superfamily, animal type"/>
    <property type="match status" value="1"/>
</dbReference>
<dbReference type="Pfam" id="PF03098">
    <property type="entry name" value="An_peroxidase"/>
    <property type="match status" value="1"/>
</dbReference>
<dbReference type="GO" id="GO:0046872">
    <property type="term" value="F:metal ion binding"/>
    <property type="evidence" value="ECO:0007669"/>
    <property type="project" value="UniProtKB-KW"/>
</dbReference>
<evidence type="ECO:0000313" key="7">
    <source>
        <dbReference type="Proteomes" id="UP000326759"/>
    </source>
</evidence>
<keyword evidence="7" id="KW-1185">Reference proteome</keyword>
<dbReference type="InterPro" id="IPR037120">
    <property type="entry name" value="Haem_peroxidase_sf_animal"/>
</dbReference>
<dbReference type="EMBL" id="SEYY01000178">
    <property type="protein sequence ID" value="KAB7507859.1"/>
    <property type="molecule type" value="Genomic_DNA"/>
</dbReference>
<name>A0A5N5TNX5_9CRUS</name>
<keyword evidence="5" id="KW-0408">Iron</keyword>
<dbReference type="PANTHER" id="PTHR11475:SF4">
    <property type="entry name" value="CHORION PEROXIDASE"/>
    <property type="match status" value="1"/>
</dbReference>
<dbReference type="GO" id="GO:0020037">
    <property type="term" value="F:heme binding"/>
    <property type="evidence" value="ECO:0007669"/>
    <property type="project" value="InterPro"/>
</dbReference>
<dbReference type="Proteomes" id="UP000326759">
    <property type="component" value="Unassembled WGS sequence"/>
</dbReference>
<proteinExistence type="predicted"/>
<dbReference type="GO" id="GO:0005576">
    <property type="term" value="C:extracellular region"/>
    <property type="evidence" value="ECO:0007669"/>
    <property type="project" value="UniProtKB-SubCell"/>
</dbReference>
<evidence type="ECO:0000256" key="4">
    <source>
        <dbReference type="ARBA" id="ARBA00023180"/>
    </source>
</evidence>
<keyword evidence="4" id="KW-0325">Glycoprotein</keyword>
<dbReference type="OrthoDB" id="823504at2759"/>
<keyword evidence="5" id="KW-0479">Metal-binding</keyword>
<feature type="non-terminal residue" evidence="6">
    <location>
        <position position="1"/>
    </location>
</feature>
<dbReference type="SUPFAM" id="SSF48113">
    <property type="entry name" value="Heme-dependent peroxidases"/>
    <property type="match status" value="1"/>
</dbReference>
<dbReference type="GO" id="GO:0006979">
    <property type="term" value="P:response to oxidative stress"/>
    <property type="evidence" value="ECO:0007669"/>
    <property type="project" value="InterPro"/>
</dbReference>
<evidence type="ECO:0000256" key="3">
    <source>
        <dbReference type="ARBA" id="ARBA00022559"/>
    </source>
</evidence>
<gene>
    <name evidence="6" type="primary">Pxt_4</name>
    <name evidence="6" type="ORF">Anas_09587</name>
</gene>
<dbReference type="GO" id="GO:0004601">
    <property type="term" value="F:peroxidase activity"/>
    <property type="evidence" value="ECO:0007669"/>
    <property type="project" value="UniProtKB-KW"/>
</dbReference>
<comment type="caution">
    <text evidence="6">The sequence shown here is derived from an EMBL/GenBank/DDBJ whole genome shotgun (WGS) entry which is preliminary data.</text>
</comment>
<dbReference type="PANTHER" id="PTHR11475">
    <property type="entry name" value="OXIDASE/PEROXIDASE"/>
    <property type="match status" value="1"/>
</dbReference>
<evidence type="ECO:0000256" key="5">
    <source>
        <dbReference type="PIRSR" id="PIRSR619791-2"/>
    </source>
</evidence>
<keyword evidence="5" id="KW-0349">Heme</keyword>
<dbReference type="AlphaFoldDB" id="A0A5N5TNX5"/>
<dbReference type="InterPro" id="IPR019791">
    <property type="entry name" value="Haem_peroxidase_animal"/>
</dbReference>